<evidence type="ECO:0000256" key="5">
    <source>
        <dbReference type="ARBA" id="ARBA00023128"/>
    </source>
</evidence>
<feature type="region of interest" description="Disordered" evidence="8">
    <location>
        <begin position="588"/>
        <end position="638"/>
    </location>
</feature>
<dbReference type="PROSITE" id="PS51758">
    <property type="entry name" value="LETM1_RBD"/>
    <property type="match status" value="1"/>
</dbReference>
<protein>
    <submittedName>
        <fullName evidence="10">LETM1 family protein</fullName>
    </submittedName>
</protein>
<sequence>MANHTSGVALILRRNACGGTSTLARVVTSIPHRMLFLLTDNRSYCPKPAPPPSPLILGEIPRLNLVTSIISPVSKSVVFSQGLHGYFVQSTRPSISMKNRHNVCLTPPCESYDTYPLMAQREWPFLSDNHVEKINCLEKSASSVRHFSFENTIAAVYCSKSPAYSLRMIPSDAFRGKGSTHWVAGIRAFSMQVPNQEASSKSSFLKKVYKVNASILLFPYRATVYLLKGLTKIFFQICKNPRIVLKWWRSSREYLTHTVLWARTGCKLFYANFRVSYQLVRKKILGHPLRLREHKLLVRTTSDTLKLIPFSLFFIVPFAEFAAPFVIRLFPNMLPSTFIEKQYDSGNLQRKLKAKKELAGFFQELIHERTRQILEVNPEKSIRDRAELLEDFQRKNLQKEDTDTDPFLSLKDTLRFAKLFKSEFVMEKMSLRTLQVMCRLLGLEPYGIHTHVVLQLRHHLVHIQREDRDILWEGVENLSHEELIEACKDRGMRFYDISDESMRAQMTQWLEFSSHRDIPPILLLWSRCITMTHEPMKFQDVTSIETLEEQEEDASKEFAAAELEMAEKRVQELKLEEEDLKTTIVKLQEERQRQEQETTSSFDSSRSKSVADKQASVLATDFQPMSETTGNSRIPSSEISNESALFHTLESQVESVRANKESLIRLARKMAAELKLLRSVSDLQHEQLLVAAKLFSNFPTSLSSPLGRTTEDIALLEAFENGLQEIEALLVVAKNQRHEEHFDRLFYPSDQSDTDDTFELMDEKSNSSSTKNNTPRHSDAEKQKASSETFIDQNKISPKSNFALENNGEERLYETKENSAVHV</sequence>
<keyword evidence="3" id="KW-0999">Mitochondrion inner membrane</keyword>
<keyword evidence="5 7" id="KW-0496">Mitochondrion</keyword>
<dbReference type="InterPro" id="IPR044202">
    <property type="entry name" value="LETM1/MDM38-like"/>
</dbReference>
<feature type="compositionally biased region" description="Basic and acidic residues" evidence="8">
    <location>
        <begin position="808"/>
        <end position="823"/>
    </location>
</feature>
<evidence type="ECO:0000313" key="11">
    <source>
        <dbReference type="Proteomes" id="UP000823046"/>
    </source>
</evidence>
<dbReference type="Pfam" id="PF07766">
    <property type="entry name" value="LETM1_RBD"/>
    <property type="match status" value="1"/>
</dbReference>
<evidence type="ECO:0000256" key="7">
    <source>
        <dbReference type="PROSITE-ProRule" id="PRU01094"/>
    </source>
</evidence>
<dbReference type="PANTHER" id="PTHR14009">
    <property type="entry name" value="LEUCINE ZIPPER-EF-HAND CONTAINING TRANSMEMBRANE PROTEIN"/>
    <property type="match status" value="1"/>
</dbReference>
<evidence type="ECO:0000256" key="2">
    <source>
        <dbReference type="ARBA" id="ARBA00022692"/>
    </source>
</evidence>
<feature type="domain" description="Letm1 RBD" evidence="9">
    <location>
        <begin position="350"/>
        <end position="590"/>
    </location>
</feature>
<evidence type="ECO:0000256" key="4">
    <source>
        <dbReference type="ARBA" id="ARBA00022989"/>
    </source>
</evidence>
<evidence type="ECO:0000256" key="1">
    <source>
        <dbReference type="ARBA" id="ARBA00004434"/>
    </source>
</evidence>
<evidence type="ECO:0000256" key="8">
    <source>
        <dbReference type="SAM" id="MobiDB-lite"/>
    </source>
</evidence>
<dbReference type="InterPro" id="IPR033122">
    <property type="entry name" value="LETM1-like_RBD"/>
</dbReference>
<dbReference type="Proteomes" id="UP000823046">
    <property type="component" value="Unassembled WGS sequence"/>
</dbReference>
<evidence type="ECO:0000259" key="9">
    <source>
        <dbReference type="PROSITE" id="PS51758"/>
    </source>
</evidence>
<keyword evidence="2" id="KW-0812">Transmembrane</keyword>
<keyword evidence="4" id="KW-1133">Transmembrane helix</keyword>
<dbReference type="EMBL" id="JADAQX010000063">
    <property type="protein sequence ID" value="KAF8822333.1"/>
    <property type="molecule type" value="Genomic_DNA"/>
</dbReference>
<organism evidence="10 11">
    <name type="scientific">Cardiosporidium cionae</name>
    <dbReference type="NCBI Taxonomy" id="476202"/>
    <lineage>
        <taxon>Eukaryota</taxon>
        <taxon>Sar</taxon>
        <taxon>Alveolata</taxon>
        <taxon>Apicomplexa</taxon>
        <taxon>Aconoidasida</taxon>
        <taxon>Nephromycida</taxon>
        <taxon>Cardiosporidium</taxon>
    </lineage>
</organism>
<keyword evidence="11" id="KW-1185">Reference proteome</keyword>
<keyword evidence="6" id="KW-0472">Membrane</keyword>
<gene>
    <name evidence="10" type="ORF">IE077_003987</name>
</gene>
<feature type="compositionally biased region" description="Basic and acidic residues" evidence="8">
    <location>
        <begin position="776"/>
        <end position="785"/>
    </location>
</feature>
<feature type="region of interest" description="Disordered" evidence="8">
    <location>
        <begin position="746"/>
        <end position="823"/>
    </location>
</feature>
<accession>A0ABQ7JEE1</accession>
<evidence type="ECO:0000256" key="6">
    <source>
        <dbReference type="ARBA" id="ARBA00023136"/>
    </source>
</evidence>
<feature type="compositionally biased region" description="Polar residues" evidence="8">
    <location>
        <begin position="786"/>
        <end position="804"/>
    </location>
</feature>
<comment type="subcellular location">
    <subcellularLocation>
        <location evidence="1">Mitochondrion inner membrane</location>
        <topology evidence="1">Single-pass membrane protein</topology>
    </subcellularLocation>
</comment>
<dbReference type="PANTHER" id="PTHR14009:SF1">
    <property type="entry name" value="MITOCHONDRIAL PROTON_CALCIUM EXCHANGER PROTEIN"/>
    <property type="match status" value="1"/>
</dbReference>
<feature type="compositionally biased region" description="Polar residues" evidence="8">
    <location>
        <begin position="623"/>
        <end position="638"/>
    </location>
</feature>
<comment type="caution">
    <text evidence="10">The sequence shown here is derived from an EMBL/GenBank/DDBJ whole genome shotgun (WGS) entry which is preliminary data.</text>
</comment>
<proteinExistence type="predicted"/>
<reference evidence="10 11" key="1">
    <citation type="journal article" date="2020" name="bioRxiv">
        <title>Metabolic contributions of an alphaproteobacterial endosymbiont in the apicomplexan Cardiosporidium cionae.</title>
        <authorList>
            <person name="Hunter E.S."/>
            <person name="Paight C.J."/>
            <person name="Lane C.E."/>
        </authorList>
    </citation>
    <scope>NUCLEOTIDE SEQUENCE [LARGE SCALE GENOMIC DNA]</scope>
    <source>
        <strain evidence="10">ESH_2018</strain>
    </source>
</reference>
<evidence type="ECO:0000313" key="10">
    <source>
        <dbReference type="EMBL" id="KAF8822333.1"/>
    </source>
</evidence>
<evidence type="ECO:0000256" key="3">
    <source>
        <dbReference type="ARBA" id="ARBA00022792"/>
    </source>
</evidence>
<name>A0ABQ7JEE1_9APIC</name>